<name>A0A6C0E2T2_9ZZZZ</name>
<evidence type="ECO:0000313" key="1">
    <source>
        <dbReference type="EMBL" id="QHT22823.1"/>
    </source>
</evidence>
<dbReference type="AlphaFoldDB" id="A0A6C0E2T2"/>
<dbReference type="EMBL" id="MN739721">
    <property type="protein sequence ID" value="QHT22823.1"/>
    <property type="molecule type" value="Genomic_DNA"/>
</dbReference>
<accession>A0A6C0E2T2</accession>
<reference evidence="1" key="1">
    <citation type="journal article" date="2020" name="Nature">
        <title>Giant virus diversity and host interactions through global metagenomics.</title>
        <authorList>
            <person name="Schulz F."/>
            <person name="Roux S."/>
            <person name="Paez-Espino D."/>
            <person name="Jungbluth S."/>
            <person name="Walsh D.A."/>
            <person name="Denef V.J."/>
            <person name="McMahon K.D."/>
            <person name="Konstantinidis K.T."/>
            <person name="Eloe-Fadrosh E.A."/>
            <person name="Kyrpides N.C."/>
            <person name="Woyke T."/>
        </authorList>
    </citation>
    <scope>NUCLEOTIDE SEQUENCE</scope>
    <source>
        <strain evidence="1">GVMAG-M-3300023179-114</strain>
    </source>
</reference>
<organism evidence="1">
    <name type="scientific">viral metagenome</name>
    <dbReference type="NCBI Taxonomy" id="1070528"/>
    <lineage>
        <taxon>unclassified sequences</taxon>
        <taxon>metagenomes</taxon>
        <taxon>organismal metagenomes</taxon>
    </lineage>
</organism>
<sequence>MNPSEFKDEMPSQKTDTTNYRTYIRNVPSQPLQPYFDARPVSTKYSIMPIVDPRTPPTVAVKQMPTYNVHTTFNPGNDFGPWSGYASNVNNESILRNQIYGLQDCSQSVYVPSSRSDLYQVHWKEHPVVQPFPNLFRNESLSLSNSHLSSNDVGYAIFNNATRQQVKDLQC</sequence>
<protein>
    <submittedName>
        <fullName evidence="1">Uncharacterized protein</fullName>
    </submittedName>
</protein>
<proteinExistence type="predicted"/>